<accession>A0A975JCV1</accession>
<feature type="domain" description="DUF306" evidence="1">
    <location>
        <begin position="29"/>
        <end position="121"/>
    </location>
</feature>
<dbReference type="KEGG" id="sual:KDD17_12420"/>
<dbReference type="AlphaFoldDB" id="A0A975JCV1"/>
<name>A0A975JCV1_9RHOB</name>
<proteinExistence type="predicted"/>
<sequence>MKSGAAAALLLALWGCQGDETVRAYGGADRVWVLEAINGAPFAATATLTFPEEGQIAGSAPCNSYSGAMTVPYPWFDAGPIAATKRACPNLASEAAFFEGLDAATLSEIANDTLILSNTDGLNMLFKARD</sequence>
<organism evidence="2 3">
    <name type="scientific">Sulfitobacter albidus</name>
    <dbReference type="NCBI Taxonomy" id="2829501"/>
    <lineage>
        <taxon>Bacteria</taxon>
        <taxon>Pseudomonadati</taxon>
        <taxon>Pseudomonadota</taxon>
        <taxon>Alphaproteobacteria</taxon>
        <taxon>Rhodobacterales</taxon>
        <taxon>Roseobacteraceae</taxon>
        <taxon>Sulfitobacter</taxon>
    </lineage>
</organism>
<evidence type="ECO:0000313" key="2">
    <source>
        <dbReference type="EMBL" id="QUJ75750.1"/>
    </source>
</evidence>
<dbReference type="InterPro" id="IPR053147">
    <property type="entry name" value="Hsp_HslJ-like"/>
</dbReference>
<dbReference type="Pfam" id="PF03724">
    <property type="entry name" value="META"/>
    <property type="match status" value="1"/>
</dbReference>
<dbReference type="RefSeq" id="WP_212703951.1">
    <property type="nucleotide sequence ID" value="NZ_CP073581.1"/>
</dbReference>
<dbReference type="PANTHER" id="PTHR35535">
    <property type="entry name" value="HEAT SHOCK PROTEIN HSLJ"/>
    <property type="match status" value="1"/>
</dbReference>
<dbReference type="InterPro" id="IPR005184">
    <property type="entry name" value="DUF306_Meta_HslJ"/>
</dbReference>
<protein>
    <submittedName>
        <fullName evidence="2">META domain-containing protein</fullName>
    </submittedName>
</protein>
<evidence type="ECO:0000259" key="1">
    <source>
        <dbReference type="Pfam" id="PF03724"/>
    </source>
</evidence>
<dbReference type="EMBL" id="CP073581">
    <property type="protein sequence ID" value="QUJ75750.1"/>
    <property type="molecule type" value="Genomic_DNA"/>
</dbReference>
<keyword evidence="3" id="KW-1185">Reference proteome</keyword>
<evidence type="ECO:0000313" key="3">
    <source>
        <dbReference type="Proteomes" id="UP000683291"/>
    </source>
</evidence>
<dbReference type="PANTHER" id="PTHR35535:SF1">
    <property type="entry name" value="HEAT SHOCK PROTEIN HSLJ"/>
    <property type="match status" value="1"/>
</dbReference>
<reference evidence="2" key="1">
    <citation type="submission" date="2021-04" db="EMBL/GenBank/DDBJ databases">
        <title>Complete genome sequence for Sulfitobacter sp. strain JK7-1.</title>
        <authorList>
            <person name="Park S.-J."/>
        </authorList>
    </citation>
    <scope>NUCLEOTIDE SEQUENCE</scope>
    <source>
        <strain evidence="2">JK7-1</strain>
    </source>
</reference>
<dbReference type="InterPro" id="IPR038670">
    <property type="entry name" value="HslJ-like_sf"/>
</dbReference>
<dbReference type="Gene3D" id="2.40.128.270">
    <property type="match status" value="1"/>
</dbReference>
<dbReference type="Proteomes" id="UP000683291">
    <property type="component" value="Chromosome 1"/>
</dbReference>
<gene>
    <name evidence="2" type="ORF">KDD17_12420</name>
</gene>